<accession>A0A811K3N3</accession>
<dbReference type="InterPro" id="IPR036527">
    <property type="entry name" value="SCP2_sterol-bd_dom_sf"/>
</dbReference>
<dbReference type="PANTHER" id="PTHR42808:SF3">
    <property type="entry name" value="HYDROXYSTEROID DEHYDROGENASE-LIKE PROTEIN 2"/>
    <property type="match status" value="1"/>
</dbReference>
<keyword evidence="5" id="KW-0560">Oxidoreductase</keyword>
<name>A0A811K3N3_9BILA</name>
<dbReference type="Gene3D" id="3.30.1050.10">
    <property type="entry name" value="SCP2 sterol-binding domain"/>
    <property type="match status" value="1"/>
</dbReference>
<reference evidence="10" key="1">
    <citation type="submission" date="2020-09" db="EMBL/GenBank/DDBJ databases">
        <authorList>
            <person name="Kikuchi T."/>
        </authorList>
    </citation>
    <scope>NUCLEOTIDE SEQUENCE</scope>
    <source>
        <strain evidence="10">SH1</strain>
    </source>
</reference>
<evidence type="ECO:0000313" key="10">
    <source>
        <dbReference type="EMBL" id="CAD5210097.1"/>
    </source>
</evidence>
<dbReference type="AlphaFoldDB" id="A0A811K3N3"/>
<evidence type="ECO:0000256" key="7">
    <source>
        <dbReference type="ARBA" id="ARBA00023140"/>
    </source>
</evidence>
<dbReference type="InterPro" id="IPR002347">
    <property type="entry name" value="SDR_fam"/>
</dbReference>
<dbReference type="NCBIfam" id="NF006133">
    <property type="entry name" value="PRK08278.1"/>
    <property type="match status" value="1"/>
</dbReference>
<dbReference type="Pfam" id="PF02036">
    <property type="entry name" value="SCP2"/>
    <property type="match status" value="1"/>
</dbReference>
<dbReference type="FunFam" id="3.40.50.720:FF:000301">
    <property type="entry name" value="Hydroxysteroid dehydrogenase like 2"/>
    <property type="match status" value="1"/>
</dbReference>
<dbReference type="GO" id="GO:0005777">
    <property type="term" value="C:peroxisome"/>
    <property type="evidence" value="ECO:0007669"/>
    <property type="project" value="UniProtKB-SubCell"/>
</dbReference>
<evidence type="ECO:0000256" key="3">
    <source>
        <dbReference type="ARBA" id="ARBA00006484"/>
    </source>
</evidence>
<comment type="similarity">
    <text evidence="3">Belongs to the short-chain dehydrogenases/reductases (SDR) family.</text>
</comment>
<dbReference type="Proteomes" id="UP000614601">
    <property type="component" value="Unassembled WGS sequence"/>
</dbReference>
<dbReference type="EMBL" id="CAJFDH010000002">
    <property type="protein sequence ID" value="CAD5210097.1"/>
    <property type="molecule type" value="Genomic_DNA"/>
</dbReference>
<dbReference type="Pfam" id="PF00106">
    <property type="entry name" value="adh_short"/>
    <property type="match status" value="1"/>
</dbReference>
<dbReference type="InterPro" id="IPR003033">
    <property type="entry name" value="SCP2_sterol-bd_dom"/>
</dbReference>
<keyword evidence="11" id="KW-1185">Reference proteome</keyword>
<protein>
    <recommendedName>
        <fullName evidence="8">Hydroxysteroid dehydrogenase-like protein 2</fullName>
    </recommendedName>
</protein>
<dbReference type="SUPFAM" id="SSF51735">
    <property type="entry name" value="NAD(P)-binding Rossmann-fold domains"/>
    <property type="match status" value="1"/>
</dbReference>
<sequence length="405" mass="43953">MINTGKFAGKTVIISGGSRGIGKAIALKLASDGANVAILAKTTTPHPKLPGTIYTAVEEIEQAGGKGLPCVCDIRSEESVHKAVEDTVKKFGGIDICINNASAISLTGTLATPMKRYDLMNQVNARGTYLLSRECIPYLKQAKNPHIMMMSPPLLMDKVWFSNHVAYTIAKYGMSMCVLGMHEELRPDGIAVNALWPQTAIWTSAMQMLSGGDNSAGSRKVDIVTDAAYALLSRNSREFTGNFVIDEQILKEEGVTNFDKYACVPGAPLTPDFFIPGGEDDYDKVNQQKKKKPVSSKNLQQGISKLQLLANANNVRETGCIFEFHIKSGFDRKIIHLDLKNGSGSVGEGPSQEKADIVFEADGHDLLDILDGKFSPSQAYMAKKLTIRGDVTVALKLEALLRNLK</sequence>
<evidence type="ECO:0000313" key="11">
    <source>
        <dbReference type="Proteomes" id="UP000614601"/>
    </source>
</evidence>
<dbReference type="EMBL" id="CAJFCW020000002">
    <property type="protein sequence ID" value="CAG9090674.1"/>
    <property type="molecule type" value="Genomic_DNA"/>
</dbReference>
<dbReference type="InterPro" id="IPR051935">
    <property type="entry name" value="HSDL2"/>
</dbReference>
<dbReference type="Proteomes" id="UP000783686">
    <property type="component" value="Unassembled WGS sequence"/>
</dbReference>
<evidence type="ECO:0000256" key="4">
    <source>
        <dbReference type="ARBA" id="ARBA00022857"/>
    </source>
</evidence>
<dbReference type="SUPFAM" id="SSF55718">
    <property type="entry name" value="SCP-like"/>
    <property type="match status" value="1"/>
</dbReference>
<gene>
    <name evidence="10" type="ORF">BOKJ2_LOCUS3017</name>
</gene>
<evidence type="ECO:0000256" key="1">
    <source>
        <dbReference type="ARBA" id="ARBA00004173"/>
    </source>
</evidence>
<comment type="caution">
    <text evidence="10">The sequence shown here is derived from an EMBL/GenBank/DDBJ whole genome shotgun (WGS) entry which is preliminary data.</text>
</comment>
<feature type="domain" description="SCP2" evidence="9">
    <location>
        <begin position="311"/>
        <end position="401"/>
    </location>
</feature>
<keyword evidence="6" id="KW-0496">Mitochondrion</keyword>
<dbReference type="PANTHER" id="PTHR42808">
    <property type="entry name" value="HYDROXYSTEROID DEHYDROGENASE-LIKE PROTEIN 2"/>
    <property type="match status" value="1"/>
</dbReference>
<dbReference type="InterPro" id="IPR036291">
    <property type="entry name" value="NAD(P)-bd_dom_sf"/>
</dbReference>
<comment type="subcellular location">
    <subcellularLocation>
        <location evidence="1">Mitochondrion</location>
    </subcellularLocation>
    <subcellularLocation>
        <location evidence="2">Peroxisome</location>
    </subcellularLocation>
</comment>
<evidence type="ECO:0000256" key="2">
    <source>
        <dbReference type="ARBA" id="ARBA00004275"/>
    </source>
</evidence>
<dbReference type="CDD" id="cd09762">
    <property type="entry name" value="HSDL2_SDR_c"/>
    <property type="match status" value="1"/>
</dbReference>
<evidence type="ECO:0000256" key="5">
    <source>
        <dbReference type="ARBA" id="ARBA00023002"/>
    </source>
</evidence>
<dbReference type="OrthoDB" id="5327538at2759"/>
<dbReference type="Gene3D" id="3.40.50.720">
    <property type="entry name" value="NAD(P)-binding Rossmann-like Domain"/>
    <property type="match status" value="1"/>
</dbReference>
<keyword evidence="7" id="KW-0576">Peroxisome</keyword>
<dbReference type="GO" id="GO:0005739">
    <property type="term" value="C:mitochondrion"/>
    <property type="evidence" value="ECO:0007669"/>
    <property type="project" value="UniProtKB-SubCell"/>
</dbReference>
<evidence type="ECO:0000256" key="6">
    <source>
        <dbReference type="ARBA" id="ARBA00023128"/>
    </source>
</evidence>
<evidence type="ECO:0000256" key="8">
    <source>
        <dbReference type="ARBA" id="ARBA00040243"/>
    </source>
</evidence>
<proteinExistence type="inferred from homology"/>
<organism evidence="10 11">
    <name type="scientific">Bursaphelenchus okinawaensis</name>
    <dbReference type="NCBI Taxonomy" id="465554"/>
    <lineage>
        <taxon>Eukaryota</taxon>
        <taxon>Metazoa</taxon>
        <taxon>Ecdysozoa</taxon>
        <taxon>Nematoda</taxon>
        <taxon>Chromadorea</taxon>
        <taxon>Rhabditida</taxon>
        <taxon>Tylenchina</taxon>
        <taxon>Tylenchomorpha</taxon>
        <taxon>Aphelenchoidea</taxon>
        <taxon>Aphelenchoididae</taxon>
        <taxon>Bursaphelenchus</taxon>
    </lineage>
</organism>
<evidence type="ECO:0000259" key="9">
    <source>
        <dbReference type="Pfam" id="PF02036"/>
    </source>
</evidence>
<dbReference type="PRINTS" id="PR00081">
    <property type="entry name" value="GDHRDH"/>
</dbReference>
<keyword evidence="4" id="KW-0521">NADP</keyword>
<dbReference type="GO" id="GO:0016491">
    <property type="term" value="F:oxidoreductase activity"/>
    <property type="evidence" value="ECO:0007669"/>
    <property type="project" value="UniProtKB-KW"/>
</dbReference>